<keyword evidence="2" id="KW-1185">Reference proteome</keyword>
<dbReference type="AlphaFoldDB" id="A0A9X1YET3"/>
<comment type="caution">
    <text evidence="1">The sequence shown here is derived from an EMBL/GenBank/DDBJ whole genome shotgun (WGS) entry which is preliminary data.</text>
</comment>
<dbReference type="Proteomes" id="UP001139516">
    <property type="component" value="Unassembled WGS sequence"/>
</dbReference>
<dbReference type="RefSeq" id="WP_248669838.1">
    <property type="nucleotide sequence ID" value="NZ_JALPRX010000146.1"/>
</dbReference>
<reference evidence="1" key="1">
    <citation type="submission" date="2022-04" db="EMBL/GenBank/DDBJ databases">
        <title>Roseomonas acroporae sp. nov., isolated from coral Acropora digitifera.</title>
        <authorList>
            <person name="Sun H."/>
        </authorList>
    </citation>
    <scope>NUCLEOTIDE SEQUENCE</scope>
    <source>
        <strain evidence="1">NAR14</strain>
    </source>
</reference>
<dbReference type="EMBL" id="JALPRX010000146">
    <property type="protein sequence ID" value="MCK8787790.1"/>
    <property type="molecule type" value="Genomic_DNA"/>
</dbReference>
<organism evidence="1 2">
    <name type="scientific">Roseomonas acroporae</name>
    <dbReference type="NCBI Taxonomy" id="2937791"/>
    <lineage>
        <taxon>Bacteria</taxon>
        <taxon>Pseudomonadati</taxon>
        <taxon>Pseudomonadota</taxon>
        <taxon>Alphaproteobacteria</taxon>
        <taxon>Acetobacterales</taxon>
        <taxon>Roseomonadaceae</taxon>
        <taxon>Roseomonas</taxon>
    </lineage>
</organism>
<sequence length="219" mass="22823">MASERRVDVYLADEWMWIGTVNGRAGAALPLSPPVRRQGMEAPIVPFIAIGQSWADTIGKVVGALGREQAIEKLFIAGHGAGGEVTVGTRLRAGDDAAIGQFRRLRPFVRSWLTHAAIIGCEVAADGPAGPGTVPVQEGGKVRQVPVAFKGQFSGDTSKPGYTLLRKLADALEAPVSGSPWRLAIADGWTLGGAKLTVGPGGGWVYSAIDAPATRFGSP</sequence>
<evidence type="ECO:0000313" key="2">
    <source>
        <dbReference type="Proteomes" id="UP001139516"/>
    </source>
</evidence>
<protein>
    <recommendedName>
        <fullName evidence="3">DUF4347 domain-containing protein</fullName>
    </recommendedName>
</protein>
<gene>
    <name evidence="1" type="ORF">M0638_25880</name>
</gene>
<evidence type="ECO:0000313" key="1">
    <source>
        <dbReference type="EMBL" id="MCK8787790.1"/>
    </source>
</evidence>
<proteinExistence type="predicted"/>
<name>A0A9X1YET3_9PROT</name>
<evidence type="ECO:0008006" key="3">
    <source>
        <dbReference type="Google" id="ProtNLM"/>
    </source>
</evidence>
<accession>A0A9X1YET3</accession>